<dbReference type="EMBL" id="CP086365">
    <property type="protein sequence ID" value="UNI24769.1"/>
    <property type="molecule type" value="Genomic_DNA"/>
</dbReference>
<organism evidence="3 4">
    <name type="scientific">Purpureocillium takamizusanense</name>
    <dbReference type="NCBI Taxonomy" id="2060973"/>
    <lineage>
        <taxon>Eukaryota</taxon>
        <taxon>Fungi</taxon>
        <taxon>Dikarya</taxon>
        <taxon>Ascomycota</taxon>
        <taxon>Pezizomycotina</taxon>
        <taxon>Sordariomycetes</taxon>
        <taxon>Hypocreomycetidae</taxon>
        <taxon>Hypocreales</taxon>
        <taxon>Ophiocordycipitaceae</taxon>
        <taxon>Purpureocillium</taxon>
    </lineage>
</organism>
<evidence type="ECO:0000256" key="2">
    <source>
        <dbReference type="SAM" id="SignalP"/>
    </source>
</evidence>
<feature type="signal peptide" evidence="2">
    <location>
        <begin position="1"/>
        <end position="16"/>
    </location>
</feature>
<reference evidence="3" key="1">
    <citation type="submission" date="2021-11" db="EMBL/GenBank/DDBJ databases">
        <title>Purpureocillium_takamizusanense_genome.</title>
        <authorList>
            <person name="Nguyen N.-H."/>
        </authorList>
    </citation>
    <scope>NUCLEOTIDE SEQUENCE</scope>
    <source>
        <strain evidence="3">PT3</strain>
    </source>
</reference>
<evidence type="ECO:0000313" key="4">
    <source>
        <dbReference type="Proteomes" id="UP000829364"/>
    </source>
</evidence>
<proteinExistence type="predicted"/>
<keyword evidence="4" id="KW-1185">Reference proteome</keyword>
<dbReference type="GeneID" id="72072437"/>
<dbReference type="Proteomes" id="UP000829364">
    <property type="component" value="Chromosome 12"/>
</dbReference>
<feature type="compositionally biased region" description="Basic and acidic residues" evidence="1">
    <location>
        <begin position="50"/>
        <end position="74"/>
    </location>
</feature>
<evidence type="ECO:0000256" key="1">
    <source>
        <dbReference type="SAM" id="MobiDB-lite"/>
    </source>
</evidence>
<gene>
    <name evidence="3" type="ORF">JDV02_010493</name>
</gene>
<evidence type="ECO:0000313" key="3">
    <source>
        <dbReference type="EMBL" id="UNI24769.1"/>
    </source>
</evidence>
<dbReference type="RefSeq" id="XP_047848250.1">
    <property type="nucleotide sequence ID" value="XM_047992236.1"/>
</dbReference>
<keyword evidence="2" id="KW-0732">Signal</keyword>
<name>A0A9Q8VHB6_9HYPO</name>
<accession>A0A9Q8VHB6</accession>
<feature type="chain" id="PRO_5040164087" evidence="2">
    <location>
        <begin position="17"/>
        <end position="120"/>
    </location>
</feature>
<sequence>MKLSVLPLLCVASLAAQGTDRYIPTKFPPKSLVERTEHGPLRPWRNPAPSRRDNPEEHARLCKGPDPKEERSFRKSEQCVGTREWCRKEYYLESSLPNEVWEWFLRPHLCMQSREPEPKA</sequence>
<dbReference type="KEGG" id="ptkz:JDV02_010493"/>
<dbReference type="AlphaFoldDB" id="A0A9Q8VHB6"/>
<protein>
    <submittedName>
        <fullName evidence="3">Uncharacterized protein</fullName>
    </submittedName>
</protein>
<feature type="region of interest" description="Disordered" evidence="1">
    <location>
        <begin position="31"/>
        <end position="74"/>
    </location>
</feature>